<feature type="non-terminal residue" evidence="1">
    <location>
        <position position="92"/>
    </location>
</feature>
<name>A0AAD8EDC9_DIPPU</name>
<protein>
    <submittedName>
        <fullName evidence="1">Uncharacterized protein</fullName>
    </submittedName>
</protein>
<dbReference type="EMBL" id="JASPKZ010007245">
    <property type="protein sequence ID" value="KAJ9585866.1"/>
    <property type="molecule type" value="Genomic_DNA"/>
</dbReference>
<gene>
    <name evidence="1" type="ORF">L9F63_020508</name>
</gene>
<dbReference type="Proteomes" id="UP001233999">
    <property type="component" value="Unassembled WGS sequence"/>
</dbReference>
<feature type="non-terminal residue" evidence="1">
    <location>
        <position position="1"/>
    </location>
</feature>
<evidence type="ECO:0000313" key="1">
    <source>
        <dbReference type="EMBL" id="KAJ9585866.1"/>
    </source>
</evidence>
<reference evidence="1" key="1">
    <citation type="journal article" date="2023" name="IScience">
        <title>Live-bearing cockroach genome reveals convergent evolutionary mechanisms linked to viviparity in insects and beyond.</title>
        <authorList>
            <person name="Fouks B."/>
            <person name="Harrison M.C."/>
            <person name="Mikhailova A.A."/>
            <person name="Marchal E."/>
            <person name="English S."/>
            <person name="Carruthers M."/>
            <person name="Jennings E.C."/>
            <person name="Chiamaka E.L."/>
            <person name="Frigard R.A."/>
            <person name="Pippel M."/>
            <person name="Attardo G.M."/>
            <person name="Benoit J.B."/>
            <person name="Bornberg-Bauer E."/>
            <person name="Tobe S.S."/>
        </authorList>
    </citation>
    <scope>NUCLEOTIDE SEQUENCE</scope>
    <source>
        <strain evidence="1">Stay&amp;Tobe</strain>
    </source>
</reference>
<accession>A0AAD8EDC9</accession>
<proteinExistence type="predicted"/>
<reference evidence="1" key="2">
    <citation type="submission" date="2023-05" db="EMBL/GenBank/DDBJ databases">
        <authorList>
            <person name="Fouks B."/>
        </authorList>
    </citation>
    <scope>NUCLEOTIDE SEQUENCE</scope>
    <source>
        <strain evidence="1">Stay&amp;Tobe</strain>
        <tissue evidence="1">Testes</tissue>
    </source>
</reference>
<evidence type="ECO:0000313" key="2">
    <source>
        <dbReference type="Proteomes" id="UP001233999"/>
    </source>
</evidence>
<keyword evidence="2" id="KW-1185">Reference proteome</keyword>
<sequence length="92" mass="10790">RPKEMEVRNVDHLLMVHSRDKEEHRSGTNTYLSQGKNVLALHFVRCQVRPRSKYLIMSKDQKYKVYFTKASTRATSKSILLHCNHQSMACIL</sequence>
<organism evidence="1 2">
    <name type="scientific">Diploptera punctata</name>
    <name type="common">Pacific beetle cockroach</name>
    <dbReference type="NCBI Taxonomy" id="6984"/>
    <lineage>
        <taxon>Eukaryota</taxon>
        <taxon>Metazoa</taxon>
        <taxon>Ecdysozoa</taxon>
        <taxon>Arthropoda</taxon>
        <taxon>Hexapoda</taxon>
        <taxon>Insecta</taxon>
        <taxon>Pterygota</taxon>
        <taxon>Neoptera</taxon>
        <taxon>Polyneoptera</taxon>
        <taxon>Dictyoptera</taxon>
        <taxon>Blattodea</taxon>
        <taxon>Blaberoidea</taxon>
        <taxon>Blaberidae</taxon>
        <taxon>Diplopterinae</taxon>
        <taxon>Diploptera</taxon>
    </lineage>
</organism>
<comment type="caution">
    <text evidence="1">The sequence shown here is derived from an EMBL/GenBank/DDBJ whole genome shotgun (WGS) entry which is preliminary data.</text>
</comment>
<dbReference type="AlphaFoldDB" id="A0AAD8EDC9"/>